<feature type="non-terminal residue" evidence="1">
    <location>
        <position position="1"/>
    </location>
</feature>
<name>A0A3B0SDB0_9ZZZZ</name>
<evidence type="ECO:0000313" key="1">
    <source>
        <dbReference type="EMBL" id="VAV98876.1"/>
    </source>
</evidence>
<reference evidence="1" key="1">
    <citation type="submission" date="2018-06" db="EMBL/GenBank/DDBJ databases">
        <authorList>
            <person name="Zhirakovskaya E."/>
        </authorList>
    </citation>
    <scope>NUCLEOTIDE SEQUENCE</scope>
</reference>
<dbReference type="EMBL" id="UOEF01000277">
    <property type="protein sequence ID" value="VAV98876.1"/>
    <property type="molecule type" value="Genomic_DNA"/>
</dbReference>
<proteinExistence type="predicted"/>
<gene>
    <name evidence="1" type="ORF">MNBD_ALPHA04-1536</name>
</gene>
<protein>
    <submittedName>
        <fullName evidence="1">Uncharacterized protein</fullName>
    </submittedName>
</protein>
<organism evidence="1">
    <name type="scientific">hydrothermal vent metagenome</name>
    <dbReference type="NCBI Taxonomy" id="652676"/>
    <lineage>
        <taxon>unclassified sequences</taxon>
        <taxon>metagenomes</taxon>
        <taxon>ecological metagenomes</taxon>
    </lineage>
</organism>
<sequence length="71" mass="7376">TAEAPLNNGARYQVIGSNVTKSVEVNFVMLPSAPKDLDEAAAALIANNCQSQLDLLVQTLDDGSSAEGNQS</sequence>
<accession>A0A3B0SDB0</accession>
<dbReference type="AlphaFoldDB" id="A0A3B0SDB0"/>